<dbReference type="EMBL" id="AUZI01000012">
    <property type="protein sequence ID" value="KID49549.1"/>
    <property type="molecule type" value="Genomic_DNA"/>
</dbReference>
<dbReference type="RefSeq" id="WP_005958317.1">
    <property type="nucleotide sequence ID" value="NZ_AOJP01000006.1"/>
</dbReference>
<accession>A0A017H6I4</accession>
<protein>
    <submittedName>
        <fullName evidence="5">Uncharacterized protein</fullName>
    </submittedName>
</protein>
<dbReference type="PATRIC" id="fig|1226633.4.peg.1054"/>
<reference evidence="5 6" key="1">
    <citation type="submission" date="2013-08" db="EMBL/GenBank/DDBJ databases">
        <title>An opportunistic ruminal bacterium that causes liver abscesses in cattle.</title>
        <authorList>
            <person name="Benahmed F.H."/>
            <person name="Rasmussen M."/>
            <person name="Harbottle H."/>
            <person name="Soppet D."/>
            <person name="Nagaraja T.G."/>
            <person name="Davidson M."/>
        </authorList>
    </citation>
    <scope>NUCLEOTIDE SEQUENCE [LARGE SCALE GENOMIC DNA]</scope>
    <source>
        <strain evidence="5 6">B35</strain>
    </source>
</reference>
<keyword evidence="3" id="KW-0131">Cell cycle</keyword>
<dbReference type="PANTHER" id="PTHR35798">
    <property type="entry name" value="CELL DIVISION PROTEIN SEPF"/>
    <property type="match status" value="1"/>
</dbReference>
<dbReference type="PANTHER" id="PTHR35798:SF1">
    <property type="entry name" value="CELL DIVISION PROTEIN SEPF"/>
    <property type="match status" value="1"/>
</dbReference>
<name>A0A017H6I4_9FUSO</name>
<dbReference type="Proteomes" id="UP000031184">
    <property type="component" value="Unassembled WGS sequence"/>
</dbReference>
<dbReference type="InterPro" id="IPR038594">
    <property type="entry name" value="SepF-like_sf"/>
</dbReference>
<evidence type="ECO:0000256" key="3">
    <source>
        <dbReference type="ARBA" id="ARBA00023306"/>
    </source>
</evidence>
<evidence type="ECO:0000313" key="6">
    <source>
        <dbReference type="Proteomes" id="UP000031184"/>
    </source>
</evidence>
<dbReference type="InterPro" id="IPR023052">
    <property type="entry name" value="Cell_div_SepF"/>
</dbReference>
<dbReference type="InterPro" id="IPR007561">
    <property type="entry name" value="Cell_div_SepF/SepF-rel"/>
</dbReference>
<comment type="caution">
    <text evidence="5">The sequence shown here is derived from an EMBL/GenBank/DDBJ whole genome shotgun (WGS) entry which is preliminary data.</text>
</comment>
<sequence>MKENEGKKKGLFSTMNGFTSGMKELFGIDSVEGDYEEEDTGIIDFSTADEPIVEESTKVTKPLKPSKQKTFFGKAKSSQVMKEVFSNEDDGGINNCQTVFVDPKGFGDAERIADYIVKDKMITINLEFLDTKVAQRLMDFLAGAMRVKEASFVAISKKVYTIVPKSMKVHYEGKKNQKKTILEFEREE</sequence>
<dbReference type="GeneID" id="75075940"/>
<organism evidence="5 6">
    <name type="scientific">Fusobacterium necrophorum subsp. funduliforme B35</name>
    <dbReference type="NCBI Taxonomy" id="1226633"/>
    <lineage>
        <taxon>Bacteria</taxon>
        <taxon>Fusobacteriati</taxon>
        <taxon>Fusobacteriota</taxon>
        <taxon>Fusobacteriia</taxon>
        <taxon>Fusobacteriales</taxon>
        <taxon>Fusobacteriaceae</taxon>
        <taxon>Fusobacterium</taxon>
    </lineage>
</organism>
<dbReference type="AlphaFoldDB" id="A0A017H6I4"/>
<proteinExistence type="predicted"/>
<evidence type="ECO:0000256" key="1">
    <source>
        <dbReference type="ARBA" id="ARBA00022618"/>
    </source>
</evidence>
<comment type="function">
    <text evidence="4">Cell division protein that is part of the divisome complex and is recruited early to the Z-ring. Probably stimulates Z-ring formation, perhaps through the cross-linking of FtsZ protofilaments. Its function overlaps with FtsA.</text>
</comment>
<dbReference type="Pfam" id="PF04472">
    <property type="entry name" value="SepF"/>
    <property type="match status" value="1"/>
</dbReference>
<evidence type="ECO:0000256" key="4">
    <source>
        <dbReference type="ARBA" id="ARBA00044936"/>
    </source>
</evidence>
<keyword evidence="2" id="KW-0717">Septation</keyword>
<dbReference type="GO" id="GO:0000917">
    <property type="term" value="P:division septum assembly"/>
    <property type="evidence" value="ECO:0007669"/>
    <property type="project" value="UniProtKB-KW"/>
</dbReference>
<dbReference type="OrthoDB" id="87270at2"/>
<gene>
    <name evidence="5" type="ORF">C095_05220</name>
</gene>
<dbReference type="Gene3D" id="3.30.110.150">
    <property type="entry name" value="SepF-like protein"/>
    <property type="match status" value="1"/>
</dbReference>
<keyword evidence="1" id="KW-0132">Cell division</keyword>
<evidence type="ECO:0000256" key="2">
    <source>
        <dbReference type="ARBA" id="ARBA00023210"/>
    </source>
</evidence>
<evidence type="ECO:0000313" key="5">
    <source>
        <dbReference type="EMBL" id="KID49549.1"/>
    </source>
</evidence>